<protein>
    <recommendedName>
        <fullName evidence="4">NnrS family protein</fullName>
    </recommendedName>
</protein>
<feature type="transmembrane region" description="Helical" evidence="1">
    <location>
        <begin position="262"/>
        <end position="285"/>
    </location>
</feature>
<keyword evidence="1" id="KW-0472">Membrane</keyword>
<keyword evidence="1" id="KW-1133">Transmembrane helix</keyword>
<feature type="transmembrane region" description="Helical" evidence="1">
    <location>
        <begin position="20"/>
        <end position="41"/>
    </location>
</feature>
<feature type="transmembrane region" description="Helical" evidence="1">
    <location>
        <begin position="355"/>
        <end position="375"/>
    </location>
</feature>
<dbReference type="Proteomes" id="UP000441389">
    <property type="component" value="Unassembled WGS sequence"/>
</dbReference>
<dbReference type="Pfam" id="PF05940">
    <property type="entry name" value="NnrS"/>
    <property type="match status" value="1"/>
</dbReference>
<sequence length="388" mass="41176">MALPPVLRGGFRPFFFSGAAWAVVVVVLWVCALSGAIMLPTRFDPLAWHRHEMLFGYLGAVICGFLLTAIPNWTGRLPISGSPLAGLWALWLAARLALLFSATVGSTLAFFVDVGFFVVLGLVAAREVIAAKNRNLPIVVMILLFALANAIDHGEALGCIDLGGLGWRLGLGLVLMMIGLIGGRIIPSFTRNWLMKQGATTGLPGQPTRFDLASLGAMALALLAWAAFPDAQATAILLLAAGALHVARLARWSGLRTVRDPLVLILHVAYAWLPIGLLLLGASIFMPELPRSSAIHALAAGAMASMTLAVMTRATLGHTGRPLRADGWTTAIYALVTLGAALRVTAHWLPIDYMRAIEIAGTAWAGAFLLFALTYGPKLLGARPDGRP</sequence>
<dbReference type="InterPro" id="IPR010266">
    <property type="entry name" value="NnrS"/>
</dbReference>
<evidence type="ECO:0008006" key="4">
    <source>
        <dbReference type="Google" id="ProtNLM"/>
    </source>
</evidence>
<organism evidence="2 3">
    <name type="scientific">Sphingomonas horti</name>
    <dbReference type="NCBI Taxonomy" id="2682842"/>
    <lineage>
        <taxon>Bacteria</taxon>
        <taxon>Pseudomonadati</taxon>
        <taxon>Pseudomonadota</taxon>
        <taxon>Alphaproteobacteria</taxon>
        <taxon>Sphingomonadales</taxon>
        <taxon>Sphingomonadaceae</taxon>
        <taxon>Sphingomonas</taxon>
    </lineage>
</organism>
<feature type="transmembrane region" description="Helical" evidence="1">
    <location>
        <begin position="171"/>
        <end position="189"/>
    </location>
</feature>
<keyword evidence="3" id="KW-1185">Reference proteome</keyword>
<evidence type="ECO:0000313" key="2">
    <source>
        <dbReference type="EMBL" id="MVO77865.1"/>
    </source>
</evidence>
<keyword evidence="1" id="KW-0812">Transmembrane</keyword>
<feature type="transmembrane region" description="Helical" evidence="1">
    <location>
        <begin position="297"/>
        <end position="316"/>
    </location>
</feature>
<dbReference type="EMBL" id="WQMS01000008">
    <property type="protein sequence ID" value="MVO77865.1"/>
    <property type="molecule type" value="Genomic_DNA"/>
</dbReference>
<evidence type="ECO:0000256" key="1">
    <source>
        <dbReference type="SAM" id="Phobius"/>
    </source>
</evidence>
<feature type="transmembrane region" description="Helical" evidence="1">
    <location>
        <begin position="53"/>
        <end position="70"/>
    </location>
</feature>
<feature type="transmembrane region" description="Helical" evidence="1">
    <location>
        <begin position="135"/>
        <end position="151"/>
    </location>
</feature>
<evidence type="ECO:0000313" key="3">
    <source>
        <dbReference type="Proteomes" id="UP000441389"/>
    </source>
</evidence>
<gene>
    <name evidence="2" type="ORF">GON01_07950</name>
</gene>
<name>A0A6I4J0A9_9SPHN</name>
<proteinExistence type="predicted"/>
<accession>A0A6I4J0A9</accession>
<feature type="transmembrane region" description="Helical" evidence="1">
    <location>
        <begin position="234"/>
        <end position="250"/>
    </location>
</feature>
<feature type="transmembrane region" description="Helical" evidence="1">
    <location>
        <begin position="210"/>
        <end position="228"/>
    </location>
</feature>
<comment type="caution">
    <text evidence="2">The sequence shown here is derived from an EMBL/GenBank/DDBJ whole genome shotgun (WGS) entry which is preliminary data.</text>
</comment>
<reference evidence="2 3" key="1">
    <citation type="submission" date="2019-12" db="EMBL/GenBank/DDBJ databases">
        <authorList>
            <person name="Huq M.A."/>
        </authorList>
    </citation>
    <scope>NUCLEOTIDE SEQUENCE [LARGE SCALE GENOMIC DNA]</scope>
    <source>
        <strain evidence="2 3">MAH-20</strain>
    </source>
</reference>
<feature type="transmembrane region" description="Helical" evidence="1">
    <location>
        <begin position="328"/>
        <end position="349"/>
    </location>
</feature>
<feature type="transmembrane region" description="Helical" evidence="1">
    <location>
        <begin position="90"/>
        <end position="123"/>
    </location>
</feature>
<dbReference type="AlphaFoldDB" id="A0A6I4J0A9"/>